<accession>A0ABN7PUS1</accession>
<dbReference type="Proteomes" id="UP001153148">
    <property type="component" value="Unassembled WGS sequence"/>
</dbReference>
<evidence type="ECO:0000313" key="2">
    <source>
        <dbReference type="EMBL" id="CAG2069408.1"/>
    </source>
</evidence>
<protein>
    <submittedName>
        <fullName evidence="2">Uncharacterized protein</fullName>
    </submittedName>
</protein>
<name>A0ABN7PUS1_TIMPD</name>
<reference evidence="2" key="1">
    <citation type="submission" date="2021-03" db="EMBL/GenBank/DDBJ databases">
        <authorList>
            <person name="Tran Van P."/>
        </authorList>
    </citation>
    <scope>NUCLEOTIDE SEQUENCE</scope>
</reference>
<feature type="region of interest" description="Disordered" evidence="1">
    <location>
        <begin position="1"/>
        <end position="21"/>
    </location>
</feature>
<keyword evidence="3" id="KW-1185">Reference proteome</keyword>
<sequence length="21" mass="2128">MLCVGPGSAGRSDSCLTMSQQ</sequence>
<comment type="caution">
    <text evidence="2">The sequence shown here is derived from an EMBL/GenBank/DDBJ whole genome shotgun (WGS) entry which is preliminary data.</text>
</comment>
<organism evidence="2 3">
    <name type="scientific">Timema podura</name>
    <name type="common">Walking stick</name>
    <dbReference type="NCBI Taxonomy" id="61482"/>
    <lineage>
        <taxon>Eukaryota</taxon>
        <taxon>Metazoa</taxon>
        <taxon>Ecdysozoa</taxon>
        <taxon>Arthropoda</taxon>
        <taxon>Hexapoda</taxon>
        <taxon>Insecta</taxon>
        <taxon>Pterygota</taxon>
        <taxon>Neoptera</taxon>
        <taxon>Polyneoptera</taxon>
        <taxon>Phasmatodea</taxon>
        <taxon>Timematodea</taxon>
        <taxon>Timematoidea</taxon>
        <taxon>Timematidae</taxon>
        <taxon>Timema</taxon>
    </lineage>
</organism>
<gene>
    <name evidence="2" type="ORF">TPAB3V08_LOCUS16350</name>
</gene>
<dbReference type="EMBL" id="CAJPIN010136611">
    <property type="protein sequence ID" value="CAG2069408.1"/>
    <property type="molecule type" value="Genomic_DNA"/>
</dbReference>
<evidence type="ECO:0000256" key="1">
    <source>
        <dbReference type="SAM" id="MobiDB-lite"/>
    </source>
</evidence>
<evidence type="ECO:0000313" key="3">
    <source>
        <dbReference type="Proteomes" id="UP001153148"/>
    </source>
</evidence>
<proteinExistence type="predicted"/>